<dbReference type="STRING" id="1121331.SAMN02745248_00754"/>
<dbReference type="Proteomes" id="UP000183952">
    <property type="component" value="Unassembled WGS sequence"/>
</dbReference>
<accession>A0A1M6LH13</accession>
<reference evidence="1 2" key="1">
    <citation type="submission" date="2016-11" db="EMBL/GenBank/DDBJ databases">
        <authorList>
            <person name="Jaros S."/>
            <person name="Januszkiewicz K."/>
            <person name="Wedrychowicz H."/>
        </authorList>
    </citation>
    <scope>NUCLEOTIDE SEQUENCE [LARGE SCALE GENOMIC DNA]</scope>
    <source>
        <strain evidence="1 2">DSM 3090</strain>
    </source>
</reference>
<sequence>MYFFILTPIILIVTVIFSKKAISRRKLRTSLKALVESSGKLTVYTKINEQ</sequence>
<evidence type="ECO:0000313" key="1">
    <source>
        <dbReference type="EMBL" id="SHJ70428.1"/>
    </source>
</evidence>
<name>A0A1M6LH13_9CLOT</name>
<keyword evidence="2" id="KW-1185">Reference proteome</keyword>
<dbReference type="EMBL" id="FRAD01000005">
    <property type="protein sequence ID" value="SHJ70428.1"/>
    <property type="molecule type" value="Genomic_DNA"/>
</dbReference>
<organism evidence="1 2">
    <name type="scientific">Hathewaya proteolytica DSM 3090</name>
    <dbReference type="NCBI Taxonomy" id="1121331"/>
    <lineage>
        <taxon>Bacteria</taxon>
        <taxon>Bacillati</taxon>
        <taxon>Bacillota</taxon>
        <taxon>Clostridia</taxon>
        <taxon>Eubacteriales</taxon>
        <taxon>Clostridiaceae</taxon>
        <taxon>Hathewaya</taxon>
    </lineage>
</organism>
<dbReference type="AlphaFoldDB" id="A0A1M6LH13"/>
<protein>
    <submittedName>
        <fullName evidence="1">Uncharacterized protein</fullName>
    </submittedName>
</protein>
<gene>
    <name evidence="1" type="ORF">SAMN02745248_00754</name>
</gene>
<proteinExistence type="predicted"/>
<evidence type="ECO:0000313" key="2">
    <source>
        <dbReference type="Proteomes" id="UP000183952"/>
    </source>
</evidence>